<dbReference type="GO" id="GO:0005886">
    <property type="term" value="C:plasma membrane"/>
    <property type="evidence" value="ECO:0007669"/>
    <property type="project" value="UniProtKB-SubCell"/>
</dbReference>
<dbReference type="AlphaFoldDB" id="A0A097ID87"/>
<dbReference type="InterPro" id="IPR050545">
    <property type="entry name" value="Mycobact_MmpL"/>
</dbReference>
<keyword evidence="2" id="KW-1003">Cell membrane</keyword>
<dbReference type="RefSeq" id="WP_018021571.1">
    <property type="nucleotide sequence ID" value="NZ_AQUX01000002.1"/>
</dbReference>
<keyword evidence="10" id="KW-1185">Reference proteome</keyword>
<feature type="transmembrane region" description="Helical" evidence="7">
    <location>
        <begin position="596"/>
        <end position="615"/>
    </location>
</feature>
<dbReference type="eggNOG" id="COG2409">
    <property type="taxonomic scope" value="Bacteria"/>
</dbReference>
<feature type="domain" description="SSD" evidence="8">
    <location>
        <begin position="235"/>
        <end position="364"/>
    </location>
</feature>
<feature type="transmembrane region" description="Helical" evidence="7">
    <location>
        <begin position="343"/>
        <end position="365"/>
    </location>
</feature>
<dbReference type="SUPFAM" id="SSF82866">
    <property type="entry name" value="Multidrug efflux transporter AcrB transmembrane domain"/>
    <property type="match status" value="2"/>
</dbReference>
<dbReference type="EMBL" id="CP006764">
    <property type="protein sequence ID" value="AIT60092.1"/>
    <property type="molecule type" value="Genomic_DNA"/>
</dbReference>
<proteinExistence type="predicted"/>
<evidence type="ECO:0000256" key="6">
    <source>
        <dbReference type="SAM" id="MobiDB-lite"/>
    </source>
</evidence>
<evidence type="ECO:0000256" key="4">
    <source>
        <dbReference type="ARBA" id="ARBA00022989"/>
    </source>
</evidence>
<dbReference type="KEGG" id="cdo:CDOO_01380"/>
<accession>A0A097ID87</accession>
<feature type="transmembrane region" description="Helical" evidence="7">
    <location>
        <begin position="20"/>
        <end position="38"/>
    </location>
</feature>
<evidence type="ECO:0000313" key="10">
    <source>
        <dbReference type="Proteomes" id="UP000029914"/>
    </source>
</evidence>
<name>A0A097ID87_9CORY</name>
<feature type="transmembrane region" description="Helical" evidence="7">
    <location>
        <begin position="622"/>
        <end position="645"/>
    </location>
</feature>
<keyword evidence="4 7" id="KW-1133">Transmembrane helix</keyword>
<feature type="transmembrane region" description="Helical" evidence="7">
    <location>
        <begin position="216"/>
        <end position="249"/>
    </location>
</feature>
<feature type="compositionally biased region" description="Basic and acidic residues" evidence="6">
    <location>
        <begin position="797"/>
        <end position="807"/>
    </location>
</feature>
<dbReference type="InterPro" id="IPR004869">
    <property type="entry name" value="MMPL_dom"/>
</dbReference>
<feature type="region of interest" description="Disordered" evidence="6">
    <location>
        <begin position="797"/>
        <end position="828"/>
    </location>
</feature>
<evidence type="ECO:0000259" key="8">
    <source>
        <dbReference type="PROSITE" id="PS50156"/>
    </source>
</evidence>
<feature type="transmembrane region" description="Helical" evidence="7">
    <location>
        <begin position="413"/>
        <end position="433"/>
    </location>
</feature>
<gene>
    <name evidence="9" type="ORF">CDOO_01380</name>
</gene>
<evidence type="ECO:0000256" key="7">
    <source>
        <dbReference type="SAM" id="Phobius"/>
    </source>
</evidence>
<feature type="transmembrane region" description="Helical" evidence="7">
    <location>
        <begin position="302"/>
        <end position="331"/>
    </location>
</feature>
<dbReference type="Gene3D" id="1.20.1640.10">
    <property type="entry name" value="Multidrug efflux transporter AcrB transmembrane domain"/>
    <property type="match status" value="2"/>
</dbReference>
<sequence length="828" mass="87405">MAQFLFRLGRWSFLNKWKVIVAWVIIFGGMAGAGLSLMKPFTTEFAISGTPAIEAIESLDKNFPGGGDTVNAATVNVVFQAPDGQSLDQPQYSAAMDSVVGYIEDNLDSIASADRFGNPLVVSPALQDQVFTMETDMGLPEETARADTDNLAMISENGNIAYTTFAFDVESAQAVTDDHRKVVNDAIALGEEQGLRVEAGGAGFGDAIVVNTTSEIIGLAVAFIVLIITFGSAFAALMPVITAVVGVGLGMLVMLTGTHWIELNNVTPVLAVMIGLAVGIDYSLFILSRYRSERSRLSGPDAAGLSVGTAGSSVVFAGATVIVALVALLIANIEFLTWMGLSAAITVLLAVLVSLTMTPALLGAFGARSFGAKVPGVAGNPGFGKDAPPSRDSWRSLEGETLGTKWVKLVQKVPGLVIALVVLGLGALTLPVSQLQMALPSDMTSGEETTQRQSAELMAEGFGAGINAPFLMIVDAADVNAQAPALQPLVSAQTAMNPEGSAQEAAQFASFLYTVQQVNAHPDVHHAQLVSVSENGTAAQVLVTPSAGPADEETVETAHALREIGSQMEDATGIDVGLTGLTAVQMDITERLGEAMGPYLAVVVGLAIVLLLIVFRSMMLPLVAGLGFLLSVGASFGLTVLFWQLGLWGVVPSPAPLISFMPIFLIGVTFGLAMDYQIFLGTRMREHFSRNGGRPTEGSVYNAVEESVIVGFSRGARVVTAAAVIMIAVFVAFINQPLPFIQIFGFSLGLGVFFDAFFIRMGLVPAMMFILGRATWWMPRWLDRIVPSIDIEGTELEKQFEQSHEPETASFAEVGGSTPARGRHSKND</sequence>
<dbReference type="PANTHER" id="PTHR33406:SF13">
    <property type="entry name" value="MEMBRANE PROTEIN YDFJ"/>
    <property type="match status" value="1"/>
</dbReference>
<protein>
    <submittedName>
        <fullName evidence="9">Multidrug RND transporter</fullName>
    </submittedName>
</protein>
<dbReference type="HOGENOM" id="CLU_005108_1_1_11"/>
<comment type="subcellular location">
    <subcellularLocation>
        <location evidence="1">Cell membrane</location>
        <topology evidence="1">Multi-pass membrane protein</topology>
    </subcellularLocation>
</comment>
<keyword evidence="3 7" id="KW-0812">Transmembrane</keyword>
<dbReference type="Proteomes" id="UP000029914">
    <property type="component" value="Chromosome"/>
</dbReference>
<evidence type="ECO:0000256" key="1">
    <source>
        <dbReference type="ARBA" id="ARBA00004651"/>
    </source>
</evidence>
<dbReference type="Pfam" id="PF03176">
    <property type="entry name" value="MMPL"/>
    <property type="match status" value="2"/>
</dbReference>
<evidence type="ECO:0000256" key="2">
    <source>
        <dbReference type="ARBA" id="ARBA00022475"/>
    </source>
</evidence>
<evidence type="ECO:0000313" key="9">
    <source>
        <dbReference type="EMBL" id="AIT60092.1"/>
    </source>
</evidence>
<dbReference type="OrthoDB" id="7051771at2"/>
<feature type="transmembrane region" description="Helical" evidence="7">
    <location>
        <begin position="715"/>
        <end position="734"/>
    </location>
</feature>
<dbReference type="STRING" id="558173.CDOO_01380"/>
<feature type="transmembrane region" description="Helical" evidence="7">
    <location>
        <begin position="269"/>
        <end position="290"/>
    </location>
</feature>
<feature type="transmembrane region" description="Helical" evidence="7">
    <location>
        <begin position="657"/>
        <end position="680"/>
    </location>
</feature>
<keyword evidence="5 7" id="KW-0472">Membrane</keyword>
<dbReference type="PROSITE" id="PS50156">
    <property type="entry name" value="SSD"/>
    <property type="match status" value="1"/>
</dbReference>
<evidence type="ECO:0000256" key="5">
    <source>
        <dbReference type="ARBA" id="ARBA00023136"/>
    </source>
</evidence>
<reference evidence="9 10" key="1">
    <citation type="submission" date="2013-09" db="EMBL/GenBank/DDBJ databases">
        <title>Complete genome sequence of Corynebacterium doosanense CAU 212(T) (=DSM 45436(T)), isolated from activated sludge.</title>
        <authorList>
            <person name="Schaffert L."/>
            <person name="Albersmeier A."/>
            <person name="Kalinowski J."/>
            <person name="Ruckert C."/>
        </authorList>
    </citation>
    <scope>NUCLEOTIDE SEQUENCE [LARGE SCALE GENOMIC DNA]</scope>
    <source>
        <strain evidence="9 10">CAU 212</strain>
    </source>
</reference>
<dbReference type="InterPro" id="IPR000731">
    <property type="entry name" value="SSD"/>
</dbReference>
<organism evidence="9 10">
    <name type="scientific">Corynebacterium doosanense CAU 212 = DSM 45436</name>
    <dbReference type="NCBI Taxonomy" id="558173"/>
    <lineage>
        <taxon>Bacteria</taxon>
        <taxon>Bacillati</taxon>
        <taxon>Actinomycetota</taxon>
        <taxon>Actinomycetes</taxon>
        <taxon>Mycobacteriales</taxon>
        <taxon>Corynebacteriaceae</taxon>
        <taxon>Corynebacterium</taxon>
    </lineage>
</organism>
<evidence type="ECO:0000256" key="3">
    <source>
        <dbReference type="ARBA" id="ARBA00022692"/>
    </source>
</evidence>
<dbReference type="PANTHER" id="PTHR33406">
    <property type="entry name" value="MEMBRANE PROTEIN MJ1562-RELATED"/>
    <property type="match status" value="1"/>
</dbReference>